<accession>A0A952AKI0</accession>
<protein>
    <submittedName>
        <fullName evidence="1">Uncharacterized protein</fullName>
    </submittedName>
</protein>
<reference evidence="1" key="1">
    <citation type="journal article" date="2022" name="ISME J.">
        <title>A general approach to explore prokaryotic protein glycosylation reveals the unique surface layer modulation of an anammox bacterium.</title>
        <authorList>
            <person name="Pabst M."/>
            <person name="Grouzdev D.S."/>
            <person name="Lawson C.E."/>
            <person name="Kleikamp H.B.C."/>
            <person name="de Ram C."/>
            <person name="Louwen R."/>
            <person name="Lin Y.M."/>
            <person name="Lucker S."/>
            <person name="van Loosdrecht M.C.M."/>
            <person name="Laureni M."/>
        </authorList>
    </citation>
    <scope>NUCLEOTIDE SEQUENCE</scope>
    <source>
        <strain evidence="1">BROCD043</strain>
    </source>
</reference>
<comment type="caution">
    <text evidence="1">The sequence shown here is derived from an EMBL/GenBank/DDBJ whole genome shotgun (WGS) entry which is preliminary data.</text>
</comment>
<organism evidence="1 2">
    <name type="scientific">Candidatus Dojkabacteria bacterium</name>
    <dbReference type="NCBI Taxonomy" id="2099670"/>
    <lineage>
        <taxon>Bacteria</taxon>
        <taxon>Candidatus Dojkabacteria</taxon>
    </lineage>
</organism>
<evidence type="ECO:0000313" key="1">
    <source>
        <dbReference type="EMBL" id="MBW7953218.1"/>
    </source>
</evidence>
<dbReference type="EMBL" id="JACFOF010000001">
    <property type="protein sequence ID" value="MBW7953218.1"/>
    <property type="molecule type" value="Genomic_DNA"/>
</dbReference>
<evidence type="ECO:0000313" key="2">
    <source>
        <dbReference type="Proteomes" id="UP000781173"/>
    </source>
</evidence>
<name>A0A952AKI0_9BACT</name>
<gene>
    <name evidence="1" type="ORF">H3C67_00315</name>
</gene>
<dbReference type="AlphaFoldDB" id="A0A952AKI0"/>
<sequence>MTNSNNSDPKDQNVLSFMMQLVQEKHGDDIDMDFLNQESSRLYDIFGDNLVDYFEPMLTTEQKGEFDKLVEKGAAQDGLLNYLVESIPDLENQILQVLVQFRNDYLQKQNSDNTEV</sequence>
<dbReference type="Proteomes" id="UP000781173">
    <property type="component" value="Unassembled WGS sequence"/>
</dbReference>
<proteinExistence type="predicted"/>